<evidence type="ECO:0000256" key="6">
    <source>
        <dbReference type="ARBA" id="ARBA00012438"/>
    </source>
</evidence>
<evidence type="ECO:0000256" key="10">
    <source>
        <dbReference type="ARBA" id="ARBA00022898"/>
    </source>
</evidence>
<dbReference type="SUPFAM" id="SSF47384">
    <property type="entry name" value="Homodimeric domain of signal transducing histidine kinase"/>
    <property type="match status" value="1"/>
</dbReference>
<keyword evidence="15" id="KW-1133">Transmembrane helix</keyword>
<keyword evidence="8" id="KW-0808">Transferase</keyword>
<evidence type="ECO:0000313" key="18">
    <source>
        <dbReference type="Proteomes" id="UP001060012"/>
    </source>
</evidence>
<evidence type="ECO:0000256" key="2">
    <source>
        <dbReference type="ARBA" id="ARBA00003469"/>
    </source>
</evidence>
<dbReference type="EC" id="2.7.13.3" evidence="6"/>
<evidence type="ECO:0000256" key="12">
    <source>
        <dbReference type="ARBA" id="ARBA00023004"/>
    </source>
</evidence>
<keyword evidence="11" id="KW-0784">Thiamine biosynthesis</keyword>
<dbReference type="InterPro" id="IPR004358">
    <property type="entry name" value="Sig_transdc_His_kin-like_C"/>
</dbReference>
<reference evidence="17" key="1">
    <citation type="submission" date="2022-07" db="EMBL/GenBank/DDBJ databases">
        <title>Arcobacter roscoffensis sp. nov., a marine bacterium isolated from coastal seawater collected from Roscoff, France.</title>
        <authorList>
            <person name="Pascual J."/>
            <person name="Lepeaux C."/>
            <person name="Methner A."/>
            <person name="Overmann J."/>
        </authorList>
    </citation>
    <scope>NUCLEOTIDE SEQUENCE</scope>
    <source>
        <strain evidence="17">ARW1-2F2</strain>
    </source>
</reference>
<evidence type="ECO:0000256" key="3">
    <source>
        <dbReference type="ARBA" id="ARBA00004948"/>
    </source>
</evidence>
<name>A0ABY5E3I2_9BACT</name>
<dbReference type="Gene3D" id="3.30.565.10">
    <property type="entry name" value="Histidine kinase-like ATPase, C-terminal domain"/>
    <property type="match status" value="1"/>
</dbReference>
<dbReference type="SMART" id="SM00062">
    <property type="entry name" value="PBPb"/>
    <property type="match status" value="1"/>
</dbReference>
<keyword evidence="15" id="KW-0812">Transmembrane</keyword>
<evidence type="ECO:0000256" key="14">
    <source>
        <dbReference type="ARBA" id="ARBA00048179"/>
    </source>
</evidence>
<protein>
    <recommendedName>
        <fullName evidence="6">histidine kinase</fullName>
        <ecNumber evidence="6">2.7.13.3</ecNumber>
    </recommendedName>
    <alternativeName>
        <fullName evidence="13">Thiamine pyrimidine synthase</fullName>
    </alternativeName>
</protein>
<keyword evidence="10" id="KW-0663">Pyridoxal phosphate</keyword>
<accession>A0ABY5E3I2</accession>
<dbReference type="InterPro" id="IPR001638">
    <property type="entry name" value="Solute-binding_3/MltF_N"/>
</dbReference>
<dbReference type="Gene3D" id="3.40.190.10">
    <property type="entry name" value="Periplasmic binding protein-like II"/>
    <property type="match status" value="4"/>
</dbReference>
<evidence type="ECO:0000256" key="8">
    <source>
        <dbReference type="ARBA" id="ARBA00022679"/>
    </source>
</evidence>
<dbReference type="InterPro" id="IPR015168">
    <property type="entry name" value="SsuA/THI5"/>
</dbReference>
<dbReference type="InterPro" id="IPR003661">
    <property type="entry name" value="HisK_dim/P_dom"/>
</dbReference>
<sequence length="846" mass="97889">MKKIVLILLTFFYSFLYANEKSDISIQLMWHDQFQFAGFYMAKEKGFYKNTGLNVSFHKYTAKTNLTNRVLTKKSDFGTGSSSLIIDKSNGKEIVLIGSIFQSSPLMLLALANSRINSLEDIKNKRIMTVNNKQRFATLQAMLASKNVSTNEITFVEHTFDVKDLINNNTDFVQAYTTNEPFLLKELGYEARIFHPKDYGFDFYEELIFTSKEFAQNNPTTVRNFYEASIKGWEYAFDNINETAKIIFENYNPQNKSLESLLFEAKEMKKLVYNKDGKIGPITKEKIALIENTYRVMGLIEKPLDIDDLIYQEHIKSKNTLTKKELQILQEMKTIKMCIDPSWMPFESIEDGKHIGISADFIKLIENKINTKIELIPTKSWSESLELGKKRLCDIFSLIMPTEDRKLFLDFTKPYLEIPVVVASKLNNPFVNTISDLKGKQLAIVKDYAYANILKYKYPYLNIIEVENIEEGLEKIQNDEVYGFIGSLGTVGYHIQKEYIGQLKISGKFEETWSLSIGTRNDIPQLKSIFEKAINSIENTKKQAILNNWISVNYERGFDYNLLFKIIALIFIILFLVFLIYRQVLLKKLNENLRKKVADEIKKNNEQNQVMNQQAKLAAMGEMMGNIAHQWRQPLSLITITATGMKFKKELNSLDDKEFDDCIDQIVTSAKYLSNTIDDFRNFLNRNKPAFSFKTKQLVSKTLNLIDAQFKNNDIEIVLNVKDVEITTHENELIQVLINILNNAKDALENKDYEKLILINIYEEKNSVFIQIQDNAKGIDEKIIPKVFEPYFTTKHQTQGTGIGLYMSKQMVHKTMKGNLKVENNSFIHEEKEYKGALFTIELNKN</sequence>
<dbReference type="PANTHER" id="PTHR31528">
    <property type="entry name" value="4-AMINO-5-HYDROXYMETHYL-2-METHYLPYRIMIDINE PHOSPHATE SYNTHASE THI11-RELATED"/>
    <property type="match status" value="1"/>
</dbReference>
<evidence type="ECO:0000256" key="13">
    <source>
        <dbReference type="ARBA" id="ARBA00033171"/>
    </source>
</evidence>
<comment type="subunit">
    <text evidence="5">Homodimer.</text>
</comment>
<dbReference type="CDD" id="cd00082">
    <property type="entry name" value="HisKA"/>
    <property type="match status" value="1"/>
</dbReference>
<comment type="similarity">
    <text evidence="4">Belongs to the NMT1/THI5 family.</text>
</comment>
<keyword evidence="15" id="KW-0472">Membrane</keyword>
<dbReference type="SUPFAM" id="SSF55874">
    <property type="entry name" value="ATPase domain of HSP90 chaperone/DNA topoisomerase II/histidine kinase"/>
    <property type="match status" value="1"/>
</dbReference>
<dbReference type="EMBL" id="CP100595">
    <property type="protein sequence ID" value="UTJ06709.1"/>
    <property type="molecule type" value="Genomic_DNA"/>
</dbReference>
<dbReference type="InterPro" id="IPR036890">
    <property type="entry name" value="HATPase_C_sf"/>
</dbReference>
<dbReference type="Pfam" id="PF09084">
    <property type="entry name" value="NMT1"/>
    <property type="match status" value="1"/>
</dbReference>
<comment type="function">
    <text evidence="2">Responsible for the formation of the pyrimidine heterocycle in the thiamine biosynthesis pathway. Catalyzes the formation of hydroxymethylpyrimidine phosphate (HMP-P) from histidine and pyridoxal phosphate (PLP). The protein uses PLP and the active site histidine to form HMP-P, generating an inactive enzyme. The enzyme can only undergo a single turnover, which suggests it is a suicide enzyme.</text>
</comment>
<keyword evidence="18" id="KW-1185">Reference proteome</keyword>
<keyword evidence="12" id="KW-0408">Iron</keyword>
<evidence type="ECO:0000256" key="7">
    <source>
        <dbReference type="ARBA" id="ARBA00022553"/>
    </source>
</evidence>
<feature type="domain" description="Histidine kinase" evidence="16">
    <location>
        <begin position="626"/>
        <end position="846"/>
    </location>
</feature>
<dbReference type="SMART" id="SM00387">
    <property type="entry name" value="HATPase_c"/>
    <property type="match status" value="1"/>
</dbReference>
<dbReference type="CDD" id="cd13708">
    <property type="entry name" value="PBP2_BvgS_like_1"/>
    <property type="match status" value="1"/>
</dbReference>
<organism evidence="17 18">
    <name type="scientific">Arcobacter roscoffensis</name>
    <dbReference type="NCBI Taxonomy" id="2961520"/>
    <lineage>
        <taxon>Bacteria</taxon>
        <taxon>Pseudomonadati</taxon>
        <taxon>Campylobacterota</taxon>
        <taxon>Epsilonproteobacteria</taxon>
        <taxon>Campylobacterales</taxon>
        <taxon>Arcobacteraceae</taxon>
        <taxon>Arcobacter</taxon>
    </lineage>
</organism>
<dbReference type="RefSeq" id="WP_254576888.1">
    <property type="nucleotide sequence ID" value="NZ_CP100595.1"/>
</dbReference>
<keyword evidence="7" id="KW-0597">Phosphoprotein</keyword>
<dbReference type="PANTHER" id="PTHR31528:SF1">
    <property type="entry name" value="4-AMINO-5-HYDROXYMETHYL-2-METHYLPYRIMIDINE PHOSPHATE SYNTHASE THI11-RELATED"/>
    <property type="match status" value="1"/>
</dbReference>
<evidence type="ECO:0000313" key="17">
    <source>
        <dbReference type="EMBL" id="UTJ06709.1"/>
    </source>
</evidence>
<evidence type="ECO:0000256" key="4">
    <source>
        <dbReference type="ARBA" id="ARBA00009406"/>
    </source>
</evidence>
<dbReference type="InterPro" id="IPR005467">
    <property type="entry name" value="His_kinase_dom"/>
</dbReference>
<dbReference type="SUPFAM" id="SSF53850">
    <property type="entry name" value="Periplasmic binding protein-like II"/>
    <property type="match status" value="2"/>
</dbReference>
<gene>
    <name evidence="17" type="ORF">NJU99_01040</name>
</gene>
<keyword evidence="9" id="KW-0479">Metal-binding</keyword>
<evidence type="ECO:0000256" key="15">
    <source>
        <dbReference type="SAM" id="Phobius"/>
    </source>
</evidence>
<dbReference type="Pfam" id="PF00497">
    <property type="entry name" value="SBP_bac_3"/>
    <property type="match status" value="1"/>
</dbReference>
<evidence type="ECO:0000256" key="5">
    <source>
        <dbReference type="ARBA" id="ARBA00011738"/>
    </source>
</evidence>
<evidence type="ECO:0000259" key="16">
    <source>
        <dbReference type="PROSITE" id="PS50109"/>
    </source>
</evidence>
<dbReference type="PRINTS" id="PR00344">
    <property type="entry name" value="BCTRLSENSOR"/>
</dbReference>
<evidence type="ECO:0000256" key="1">
    <source>
        <dbReference type="ARBA" id="ARBA00000085"/>
    </source>
</evidence>
<dbReference type="InterPro" id="IPR036097">
    <property type="entry name" value="HisK_dim/P_sf"/>
</dbReference>
<dbReference type="Proteomes" id="UP001060012">
    <property type="component" value="Chromosome"/>
</dbReference>
<dbReference type="PROSITE" id="PS50109">
    <property type="entry name" value="HIS_KIN"/>
    <property type="match status" value="1"/>
</dbReference>
<dbReference type="Pfam" id="PF02518">
    <property type="entry name" value="HATPase_c"/>
    <property type="match status" value="1"/>
</dbReference>
<comment type="catalytic activity">
    <reaction evidence="14">
        <text>N(6)-(pyridoxal phosphate)-L-lysyl-[4-amino-5-hydroxymethyl-2-methylpyrimidine phosphate synthase] + L-histidyl-[4-amino-5-hydroxymethyl-2-methylpyrimidine phosphate synthase] + 2 Fe(3+) + 4 H2O = L-lysyl-[4-amino-5-hydroxymethyl-2-methylpyrimidine phosphate synthase] + (2S)-2-amino-5-hydroxy-4-oxopentanoyl-[4-amino-5-hydroxymethyl-2-methylpyrimidine phosphate synthase] + 4-amino-2-methyl-5-(phosphooxymethyl)pyrimidine + 3-oxopropanoate + 2 Fe(2+) + 2 H(+)</text>
        <dbReference type="Rhea" id="RHEA:65756"/>
        <dbReference type="Rhea" id="RHEA-COMP:16892"/>
        <dbReference type="Rhea" id="RHEA-COMP:16893"/>
        <dbReference type="Rhea" id="RHEA-COMP:16894"/>
        <dbReference type="Rhea" id="RHEA-COMP:16895"/>
        <dbReference type="ChEBI" id="CHEBI:15377"/>
        <dbReference type="ChEBI" id="CHEBI:15378"/>
        <dbReference type="ChEBI" id="CHEBI:29033"/>
        <dbReference type="ChEBI" id="CHEBI:29034"/>
        <dbReference type="ChEBI" id="CHEBI:29969"/>
        <dbReference type="ChEBI" id="CHEBI:29979"/>
        <dbReference type="ChEBI" id="CHEBI:33190"/>
        <dbReference type="ChEBI" id="CHEBI:58354"/>
        <dbReference type="ChEBI" id="CHEBI:143915"/>
        <dbReference type="ChEBI" id="CHEBI:157692"/>
    </reaction>
    <physiologicalReaction direction="left-to-right" evidence="14">
        <dbReference type="Rhea" id="RHEA:65757"/>
    </physiologicalReaction>
</comment>
<comment type="catalytic activity">
    <reaction evidence="1">
        <text>ATP + protein L-histidine = ADP + protein N-phospho-L-histidine.</text>
        <dbReference type="EC" id="2.7.13.3"/>
    </reaction>
</comment>
<feature type="transmembrane region" description="Helical" evidence="15">
    <location>
        <begin position="562"/>
        <end position="581"/>
    </location>
</feature>
<evidence type="ECO:0000256" key="11">
    <source>
        <dbReference type="ARBA" id="ARBA00022977"/>
    </source>
</evidence>
<comment type="pathway">
    <text evidence="3">Cofactor biosynthesis; thiamine diphosphate biosynthesis.</text>
</comment>
<evidence type="ECO:0000256" key="9">
    <source>
        <dbReference type="ARBA" id="ARBA00022723"/>
    </source>
</evidence>
<proteinExistence type="inferred from homology"/>
<dbReference type="InterPro" id="IPR003594">
    <property type="entry name" value="HATPase_dom"/>
</dbReference>
<dbReference type="Gene3D" id="1.10.287.130">
    <property type="match status" value="1"/>
</dbReference>
<dbReference type="InterPro" id="IPR027939">
    <property type="entry name" value="NMT1/THI5"/>
</dbReference>